<dbReference type="PANTHER" id="PTHR10584">
    <property type="entry name" value="SUGAR KINASE"/>
    <property type="match status" value="1"/>
</dbReference>
<evidence type="ECO:0000313" key="5">
    <source>
        <dbReference type="Proteomes" id="UP000240830"/>
    </source>
</evidence>
<evidence type="ECO:0000256" key="1">
    <source>
        <dbReference type="ARBA" id="ARBA00022679"/>
    </source>
</evidence>
<keyword evidence="5" id="KW-1185">Reference proteome</keyword>
<protein>
    <submittedName>
        <fullName evidence="4">Ribokinase</fullName>
    </submittedName>
</protein>
<dbReference type="Gene3D" id="3.40.1190.20">
    <property type="match status" value="1"/>
</dbReference>
<dbReference type="InterPro" id="IPR011611">
    <property type="entry name" value="PfkB_dom"/>
</dbReference>
<name>A0A2H9TQW4_9FUNG</name>
<dbReference type="OrthoDB" id="415590at2759"/>
<proteinExistence type="predicted"/>
<evidence type="ECO:0000313" key="4">
    <source>
        <dbReference type="EMBL" id="PJF20131.1"/>
    </source>
</evidence>
<sequence>MYATMGLLAAMGLGCKLASSNIKESGHTVIQLQEHNGGENAILLHYGANFHFTKELIRDILIDAKTGDYLLLQCETNLIDYAMGYAKEMGMTVVFNTAPYPPHVGNEWKRQFPSDWIIANRSEAEYILQHVCKADPRDIGTEASMQEILSATGTKNLIVTLGSAGCRALLKDGLDSHYFDVPAFTVTPVDTTGAGDVFIGYFLTTLIAKPGQFEEALLMGNAAAALACTRKGALCSTPTPEQVCSFRSKTDCSNVDHSKH</sequence>
<dbReference type="SUPFAM" id="SSF53613">
    <property type="entry name" value="Ribokinase-like"/>
    <property type="match status" value="1"/>
</dbReference>
<dbReference type="PANTHER" id="PTHR10584:SF166">
    <property type="entry name" value="RIBOKINASE"/>
    <property type="match status" value="1"/>
</dbReference>
<comment type="caution">
    <text evidence="4">The sequence shown here is derived from an EMBL/GenBank/DDBJ whole genome shotgun (WGS) entry which is preliminary data.</text>
</comment>
<dbReference type="STRING" id="1246581.A0A2H9TQW4"/>
<dbReference type="InterPro" id="IPR029056">
    <property type="entry name" value="Ribokinase-like"/>
</dbReference>
<feature type="domain" description="Carbohydrate kinase PfkB" evidence="3">
    <location>
        <begin position="21"/>
        <end position="239"/>
    </location>
</feature>
<gene>
    <name evidence="4" type="ORF">PSACC_00050</name>
</gene>
<dbReference type="GO" id="GO:0016301">
    <property type="term" value="F:kinase activity"/>
    <property type="evidence" value="ECO:0007669"/>
    <property type="project" value="UniProtKB-KW"/>
</dbReference>
<organism evidence="4 5">
    <name type="scientific">Paramicrosporidium saccamoebae</name>
    <dbReference type="NCBI Taxonomy" id="1246581"/>
    <lineage>
        <taxon>Eukaryota</taxon>
        <taxon>Fungi</taxon>
        <taxon>Fungi incertae sedis</taxon>
        <taxon>Cryptomycota</taxon>
        <taxon>Cryptomycota incertae sedis</taxon>
        <taxon>Paramicrosporidium</taxon>
    </lineage>
</organism>
<evidence type="ECO:0000256" key="2">
    <source>
        <dbReference type="ARBA" id="ARBA00022777"/>
    </source>
</evidence>
<reference evidence="4 5" key="1">
    <citation type="submission" date="2016-10" db="EMBL/GenBank/DDBJ databases">
        <title>The genome of Paramicrosporidium saccamoebae is the missing link in understanding Cryptomycota and Microsporidia evolution.</title>
        <authorList>
            <person name="Quandt C.A."/>
            <person name="Beaudet D."/>
            <person name="Corsaro D."/>
            <person name="Michel R."/>
            <person name="Corradi N."/>
            <person name="James T."/>
        </authorList>
    </citation>
    <scope>NUCLEOTIDE SEQUENCE [LARGE SCALE GENOMIC DNA]</scope>
    <source>
        <strain evidence="4 5">KSL3</strain>
    </source>
</reference>
<accession>A0A2H9TQW4</accession>
<dbReference type="Proteomes" id="UP000240830">
    <property type="component" value="Unassembled WGS sequence"/>
</dbReference>
<keyword evidence="1" id="KW-0808">Transferase</keyword>
<dbReference type="AlphaFoldDB" id="A0A2H9TQW4"/>
<dbReference type="EMBL" id="MTSL01000005">
    <property type="protein sequence ID" value="PJF20131.1"/>
    <property type="molecule type" value="Genomic_DNA"/>
</dbReference>
<keyword evidence="2 4" id="KW-0418">Kinase</keyword>
<dbReference type="Pfam" id="PF00294">
    <property type="entry name" value="PfkB"/>
    <property type="match status" value="1"/>
</dbReference>
<evidence type="ECO:0000259" key="3">
    <source>
        <dbReference type="Pfam" id="PF00294"/>
    </source>
</evidence>